<sequence length="307" mass="31841">MSAWVIGEALIDIVQHAGAEPVEHPGGSPANVALGLARLGRETELVTWIGTDARGEAIREHLRDSGVRLSARSTDAARTSTALARIGGDGAADYVFDLDWSLPVQHPGSPPRVVHTGSIASVLEPGAGAVATMVEAQRATSTITYDPNARPQIMTDHAAALAAVEAQVGRSDVVKASDEDLEWLYPGIDPLRSAATWLESGPAMVVVTRGAQGSWARTSAGVEAAAPPRPVQVADTVGAGDSLMGALIDGLWDAQLLGAEHRDALHAVDAPLLRRILDHAAAVAAITCSRPGADPPSRAELAEWNGS</sequence>
<dbReference type="InterPro" id="IPR002173">
    <property type="entry name" value="Carboh/pur_kinase_PfkB_CS"/>
</dbReference>
<feature type="domain" description="Carbohydrate kinase PfkB" evidence="6">
    <location>
        <begin position="6"/>
        <end position="296"/>
    </location>
</feature>
<evidence type="ECO:0000259" key="6">
    <source>
        <dbReference type="Pfam" id="PF00294"/>
    </source>
</evidence>
<dbReference type="CDD" id="cd01167">
    <property type="entry name" value="bac_FRK"/>
    <property type="match status" value="1"/>
</dbReference>
<keyword evidence="2" id="KW-0808">Transferase</keyword>
<proteinExistence type="inferred from homology"/>
<protein>
    <submittedName>
        <fullName evidence="7">Fructokinase</fullName>
    </submittedName>
</protein>
<dbReference type="AlphaFoldDB" id="A0A3N2BAD1"/>
<keyword evidence="3" id="KW-0547">Nucleotide-binding</keyword>
<dbReference type="InterPro" id="IPR050306">
    <property type="entry name" value="PfkB_Carbo_kinase"/>
</dbReference>
<evidence type="ECO:0000256" key="5">
    <source>
        <dbReference type="ARBA" id="ARBA00022840"/>
    </source>
</evidence>
<keyword evidence="4 7" id="KW-0418">Kinase</keyword>
<accession>A0A3N2BAD1</accession>
<dbReference type="OrthoDB" id="9795789at2"/>
<evidence type="ECO:0000313" key="8">
    <source>
        <dbReference type="Proteomes" id="UP000280668"/>
    </source>
</evidence>
<keyword evidence="5" id="KW-0067">ATP-binding</keyword>
<evidence type="ECO:0000256" key="2">
    <source>
        <dbReference type="ARBA" id="ARBA00022679"/>
    </source>
</evidence>
<reference evidence="7 8" key="1">
    <citation type="submission" date="2018-11" db="EMBL/GenBank/DDBJ databases">
        <title>Sequencing the genomes of 1000 actinobacteria strains.</title>
        <authorList>
            <person name="Klenk H.-P."/>
        </authorList>
    </citation>
    <scope>NUCLEOTIDE SEQUENCE [LARGE SCALE GENOMIC DNA]</scope>
    <source>
        <strain evidence="7 8">DSM 11294</strain>
    </source>
</reference>
<comment type="similarity">
    <text evidence="1">Belongs to the carbohydrate kinase PfkB family.</text>
</comment>
<dbReference type="RefSeq" id="WP_123302805.1">
    <property type="nucleotide sequence ID" value="NZ_RKHK01000001.1"/>
</dbReference>
<dbReference type="SUPFAM" id="SSF53613">
    <property type="entry name" value="Ribokinase-like"/>
    <property type="match status" value="1"/>
</dbReference>
<name>A0A3N2BAD1_9MICO</name>
<dbReference type="PANTHER" id="PTHR43085">
    <property type="entry name" value="HEXOKINASE FAMILY MEMBER"/>
    <property type="match status" value="1"/>
</dbReference>
<gene>
    <name evidence="7" type="ORF">EDD31_0553</name>
</gene>
<dbReference type="Proteomes" id="UP000280668">
    <property type="component" value="Unassembled WGS sequence"/>
</dbReference>
<keyword evidence="8" id="KW-1185">Reference proteome</keyword>
<dbReference type="PANTHER" id="PTHR43085:SF1">
    <property type="entry name" value="PSEUDOURIDINE KINASE-RELATED"/>
    <property type="match status" value="1"/>
</dbReference>
<dbReference type="PROSITE" id="PS00583">
    <property type="entry name" value="PFKB_KINASES_1"/>
    <property type="match status" value="1"/>
</dbReference>
<dbReference type="Gene3D" id="3.40.1190.20">
    <property type="match status" value="1"/>
</dbReference>
<dbReference type="GO" id="GO:0005524">
    <property type="term" value="F:ATP binding"/>
    <property type="evidence" value="ECO:0007669"/>
    <property type="project" value="UniProtKB-KW"/>
</dbReference>
<evidence type="ECO:0000313" key="7">
    <source>
        <dbReference type="EMBL" id="ROR72205.1"/>
    </source>
</evidence>
<evidence type="ECO:0000256" key="3">
    <source>
        <dbReference type="ARBA" id="ARBA00022741"/>
    </source>
</evidence>
<dbReference type="InterPro" id="IPR011611">
    <property type="entry name" value="PfkB_dom"/>
</dbReference>
<evidence type="ECO:0000256" key="1">
    <source>
        <dbReference type="ARBA" id="ARBA00010688"/>
    </source>
</evidence>
<dbReference type="InterPro" id="IPR029056">
    <property type="entry name" value="Ribokinase-like"/>
</dbReference>
<dbReference type="GO" id="GO:0016301">
    <property type="term" value="F:kinase activity"/>
    <property type="evidence" value="ECO:0007669"/>
    <property type="project" value="UniProtKB-KW"/>
</dbReference>
<organism evidence="7 8">
    <name type="scientific">Bogoriella caseilytica</name>
    <dbReference type="NCBI Taxonomy" id="56055"/>
    <lineage>
        <taxon>Bacteria</taxon>
        <taxon>Bacillati</taxon>
        <taxon>Actinomycetota</taxon>
        <taxon>Actinomycetes</taxon>
        <taxon>Micrococcales</taxon>
        <taxon>Bogoriellaceae</taxon>
        <taxon>Bogoriella</taxon>
    </lineage>
</organism>
<dbReference type="EMBL" id="RKHK01000001">
    <property type="protein sequence ID" value="ROR72205.1"/>
    <property type="molecule type" value="Genomic_DNA"/>
</dbReference>
<dbReference type="PROSITE" id="PS00584">
    <property type="entry name" value="PFKB_KINASES_2"/>
    <property type="match status" value="1"/>
</dbReference>
<dbReference type="Pfam" id="PF00294">
    <property type="entry name" value="PfkB"/>
    <property type="match status" value="1"/>
</dbReference>
<evidence type="ECO:0000256" key="4">
    <source>
        <dbReference type="ARBA" id="ARBA00022777"/>
    </source>
</evidence>
<comment type="caution">
    <text evidence="7">The sequence shown here is derived from an EMBL/GenBank/DDBJ whole genome shotgun (WGS) entry which is preliminary data.</text>
</comment>